<dbReference type="KEGG" id="vgo:GJW-30_1_03090"/>
<organism evidence="1 2">
    <name type="scientific">Variibacter gotjawalensis</name>
    <dbReference type="NCBI Taxonomy" id="1333996"/>
    <lineage>
        <taxon>Bacteria</taxon>
        <taxon>Pseudomonadati</taxon>
        <taxon>Pseudomonadota</taxon>
        <taxon>Alphaproteobacteria</taxon>
        <taxon>Hyphomicrobiales</taxon>
        <taxon>Nitrobacteraceae</taxon>
        <taxon>Variibacter</taxon>
    </lineage>
</organism>
<dbReference type="EMBL" id="AP014946">
    <property type="protein sequence ID" value="BAT60544.1"/>
    <property type="molecule type" value="Genomic_DNA"/>
</dbReference>
<sequence length="56" mass="6547">MDGVAIHKITAQGRWSVHPVFPVLGLRAFPERFEEAWHQEEAWNGRRELARRCGFT</sequence>
<evidence type="ECO:0000313" key="2">
    <source>
        <dbReference type="Proteomes" id="UP000236884"/>
    </source>
</evidence>
<dbReference type="Proteomes" id="UP000236884">
    <property type="component" value="Chromosome"/>
</dbReference>
<gene>
    <name evidence="1" type="ORF">GJW-30_1_03090</name>
</gene>
<evidence type="ECO:0000313" key="1">
    <source>
        <dbReference type="EMBL" id="BAT60544.1"/>
    </source>
</evidence>
<protein>
    <submittedName>
        <fullName evidence="1">Uncharacterized protein</fullName>
    </submittedName>
</protein>
<accession>A0A0S3PXQ8</accession>
<keyword evidence="2" id="KW-1185">Reference proteome</keyword>
<dbReference type="AlphaFoldDB" id="A0A0S3PXQ8"/>
<reference evidence="1 2" key="1">
    <citation type="submission" date="2015-08" db="EMBL/GenBank/DDBJ databases">
        <title>Investigation of the bacterial diversity of lava forest soil.</title>
        <authorList>
            <person name="Lee J.S."/>
        </authorList>
    </citation>
    <scope>NUCLEOTIDE SEQUENCE [LARGE SCALE GENOMIC DNA]</scope>
    <source>
        <strain evidence="1 2">GJW-30</strain>
    </source>
</reference>
<proteinExistence type="predicted"/>
<name>A0A0S3PXQ8_9BRAD</name>